<sequence length="138" mass="14755">MAMMRFAVSTLAVCLILGRTSAQRPMNKRPPSPVDTNRGNSPDFLGPPNKQPRQHPAGYGNIPAPPGIPPQQLPSYPKVHASAWPPRPQNPYNHPGVLAHQGAPTPPGVPRPLSPVRQPVPSHPGGRLPPVVPRAPTF</sequence>
<dbReference type="EMBL" id="GBZX01000623">
    <property type="protein sequence ID" value="JAG92117.1"/>
    <property type="molecule type" value="mRNA"/>
</dbReference>
<feature type="non-terminal residue" evidence="3">
    <location>
        <position position="138"/>
    </location>
</feature>
<feature type="compositionally biased region" description="Pro residues" evidence="1">
    <location>
        <begin position="104"/>
        <end position="113"/>
    </location>
</feature>
<organism evidence="3">
    <name type="scientific">Amblyomma americanum</name>
    <name type="common">Lone star tick</name>
    <dbReference type="NCBI Taxonomy" id="6943"/>
    <lineage>
        <taxon>Eukaryota</taxon>
        <taxon>Metazoa</taxon>
        <taxon>Ecdysozoa</taxon>
        <taxon>Arthropoda</taxon>
        <taxon>Chelicerata</taxon>
        <taxon>Arachnida</taxon>
        <taxon>Acari</taxon>
        <taxon>Parasitiformes</taxon>
        <taxon>Ixodida</taxon>
        <taxon>Ixodoidea</taxon>
        <taxon>Ixodidae</taxon>
        <taxon>Amblyomminae</taxon>
        <taxon>Amblyomma</taxon>
    </lineage>
</organism>
<dbReference type="AlphaFoldDB" id="A0A0C9SDL1"/>
<name>A0A0C9SDL1_AMBAM</name>
<feature type="compositionally biased region" description="Pro residues" evidence="1">
    <location>
        <begin position="63"/>
        <end position="72"/>
    </location>
</feature>
<feature type="chain" id="PRO_5002203039" evidence="2">
    <location>
        <begin position="23"/>
        <end position="138"/>
    </location>
</feature>
<reference evidence="3" key="1">
    <citation type="journal article" date="2015" name="PLoS ONE">
        <title>An Insight into the Sialome of the Lone Star Tick, Amblyomma americanum, with a Glimpse on Its Time Dependent Gene Expression.</title>
        <authorList>
            <person name="Karim S."/>
            <person name="Ribeiro J.M."/>
        </authorList>
    </citation>
    <scope>NUCLEOTIDE SEQUENCE</scope>
    <source>
        <tissue evidence="3">Salivary gland</tissue>
    </source>
</reference>
<evidence type="ECO:0000256" key="2">
    <source>
        <dbReference type="SAM" id="SignalP"/>
    </source>
</evidence>
<keyword evidence="3" id="KW-0418">Kinase</keyword>
<keyword evidence="3" id="KW-0675">Receptor</keyword>
<evidence type="ECO:0000256" key="1">
    <source>
        <dbReference type="SAM" id="MobiDB-lite"/>
    </source>
</evidence>
<dbReference type="GO" id="GO:0016301">
    <property type="term" value="F:kinase activity"/>
    <property type="evidence" value="ECO:0007669"/>
    <property type="project" value="UniProtKB-KW"/>
</dbReference>
<feature type="region of interest" description="Disordered" evidence="1">
    <location>
        <begin position="22"/>
        <end position="138"/>
    </location>
</feature>
<evidence type="ECO:0000313" key="3">
    <source>
        <dbReference type="EMBL" id="JAG92117.1"/>
    </source>
</evidence>
<keyword evidence="3" id="KW-0808">Transferase</keyword>
<accession>A0A0C9SDL1</accession>
<proteinExistence type="evidence at transcript level"/>
<keyword evidence="2" id="KW-0732">Signal</keyword>
<feature type="signal peptide" evidence="2">
    <location>
        <begin position="1"/>
        <end position="22"/>
    </location>
</feature>
<protein>
    <submittedName>
        <fullName evidence="3">Putative proline-rich receptor-like protein kinase perk10</fullName>
    </submittedName>
</protein>